<name>A0AAE3VSR5_9HYPH</name>
<keyword evidence="2" id="KW-0418">Kinase</keyword>
<evidence type="ECO:0000259" key="1">
    <source>
        <dbReference type="SMART" id="SM00065"/>
    </source>
</evidence>
<sequence length="363" mass="39787">MKASLHPRESERLKVLHSFEILDTDPEQDFDDIAKLASEICEVPIALVGLVDADREWFKAEVGLSVPETPLSTSICAHVIVANDFVEIPDTLEDPRTRDNPLCFGKNGLRFYAGSLLMTDDDLPIGTLCVLDYKPNRLTPLQRDTLRVLARQVMAQLDMRRALRVAATLRQEVDHRVKNSLQAISPLIRILDRQAQADETREALSTVRSRIEAVSALHAELHRVDAGPVIQLDHYIGNLAGHFGPSAPPWVTLELDLKPIEVSSRQAVAVGTLVNEFAANAFKHAFPDGREGKVRIEIGPADGGRAVRLVCRDTGVGIPAGAPTETGGIGIKIARVICAELQSELNINSSKGGLAIWLEFRKD</sequence>
<dbReference type="SUPFAM" id="SSF55874">
    <property type="entry name" value="ATPase domain of HSP90 chaperone/DNA topoisomerase II/histidine kinase"/>
    <property type="match status" value="1"/>
</dbReference>
<organism evidence="2 3">
    <name type="scientific">Amorphus orientalis</name>
    <dbReference type="NCBI Taxonomy" id="649198"/>
    <lineage>
        <taxon>Bacteria</taxon>
        <taxon>Pseudomonadati</taxon>
        <taxon>Pseudomonadota</taxon>
        <taxon>Alphaproteobacteria</taxon>
        <taxon>Hyphomicrobiales</taxon>
        <taxon>Amorphaceae</taxon>
        <taxon>Amorphus</taxon>
    </lineage>
</organism>
<dbReference type="Pfam" id="PF01590">
    <property type="entry name" value="GAF"/>
    <property type="match status" value="1"/>
</dbReference>
<keyword evidence="2" id="KW-0808">Transferase</keyword>
<dbReference type="GO" id="GO:0016301">
    <property type="term" value="F:kinase activity"/>
    <property type="evidence" value="ECO:0007669"/>
    <property type="project" value="UniProtKB-KW"/>
</dbReference>
<dbReference type="PANTHER" id="PTHR43102:SF2">
    <property type="entry name" value="GAF DOMAIN-CONTAINING PROTEIN"/>
    <property type="match status" value="1"/>
</dbReference>
<gene>
    <name evidence="2" type="ORF">J2S73_004011</name>
</gene>
<dbReference type="SUPFAM" id="SSF55781">
    <property type="entry name" value="GAF domain-like"/>
    <property type="match status" value="1"/>
</dbReference>
<dbReference type="Proteomes" id="UP001229244">
    <property type="component" value="Unassembled WGS sequence"/>
</dbReference>
<reference evidence="2" key="1">
    <citation type="submission" date="2023-07" db="EMBL/GenBank/DDBJ databases">
        <title>Genomic Encyclopedia of Type Strains, Phase IV (KMG-IV): sequencing the most valuable type-strain genomes for metagenomic binning, comparative biology and taxonomic classification.</title>
        <authorList>
            <person name="Goeker M."/>
        </authorList>
    </citation>
    <scope>NUCLEOTIDE SEQUENCE</scope>
    <source>
        <strain evidence="2">DSM 21202</strain>
    </source>
</reference>
<dbReference type="InterPro" id="IPR029016">
    <property type="entry name" value="GAF-like_dom_sf"/>
</dbReference>
<dbReference type="SMART" id="SM00065">
    <property type="entry name" value="GAF"/>
    <property type="match status" value="1"/>
</dbReference>
<dbReference type="InterPro" id="IPR003594">
    <property type="entry name" value="HATPase_dom"/>
</dbReference>
<accession>A0AAE3VSR5</accession>
<dbReference type="InterPro" id="IPR003018">
    <property type="entry name" value="GAF"/>
</dbReference>
<protein>
    <submittedName>
        <fullName evidence="2">Two-component sensor histidine kinase</fullName>
    </submittedName>
</protein>
<dbReference type="Gene3D" id="3.30.450.40">
    <property type="match status" value="1"/>
</dbReference>
<dbReference type="AlphaFoldDB" id="A0AAE3VSR5"/>
<dbReference type="InterPro" id="IPR011495">
    <property type="entry name" value="Sig_transdc_His_kin_sub2_dim/P"/>
</dbReference>
<dbReference type="Gene3D" id="3.30.565.10">
    <property type="entry name" value="Histidine kinase-like ATPase, C-terminal domain"/>
    <property type="match status" value="1"/>
</dbReference>
<dbReference type="Pfam" id="PF07568">
    <property type="entry name" value="HisKA_2"/>
    <property type="match status" value="1"/>
</dbReference>
<dbReference type="EMBL" id="JAUSUL010000005">
    <property type="protein sequence ID" value="MDQ0317527.1"/>
    <property type="molecule type" value="Genomic_DNA"/>
</dbReference>
<evidence type="ECO:0000313" key="2">
    <source>
        <dbReference type="EMBL" id="MDQ0317527.1"/>
    </source>
</evidence>
<evidence type="ECO:0000313" key="3">
    <source>
        <dbReference type="Proteomes" id="UP001229244"/>
    </source>
</evidence>
<feature type="domain" description="GAF" evidence="1">
    <location>
        <begin position="25"/>
        <end position="167"/>
    </location>
</feature>
<dbReference type="PANTHER" id="PTHR43102">
    <property type="entry name" value="SLR1143 PROTEIN"/>
    <property type="match status" value="1"/>
</dbReference>
<comment type="caution">
    <text evidence="2">The sequence shown here is derived from an EMBL/GenBank/DDBJ whole genome shotgun (WGS) entry which is preliminary data.</text>
</comment>
<keyword evidence="3" id="KW-1185">Reference proteome</keyword>
<proteinExistence type="predicted"/>
<dbReference type="Pfam" id="PF02518">
    <property type="entry name" value="HATPase_c"/>
    <property type="match status" value="1"/>
</dbReference>
<dbReference type="RefSeq" id="WP_306887447.1">
    <property type="nucleotide sequence ID" value="NZ_JAUSUL010000005.1"/>
</dbReference>
<dbReference type="InterPro" id="IPR036890">
    <property type="entry name" value="HATPase_C_sf"/>
</dbReference>